<evidence type="ECO:0000313" key="3">
    <source>
        <dbReference type="EMBL" id="CBK21447.2"/>
    </source>
</evidence>
<dbReference type="GeneID" id="24918852"/>
<keyword evidence="1" id="KW-1133">Transmembrane helix</keyword>
<keyword evidence="1" id="KW-0812">Transmembrane</keyword>
<dbReference type="AlphaFoldDB" id="D8M058"/>
<reference evidence="3" key="1">
    <citation type="submission" date="2010-02" db="EMBL/GenBank/DDBJ databases">
        <title>Sequencing and annotation of the Blastocystis hominis genome.</title>
        <authorList>
            <person name="Wincker P."/>
        </authorList>
    </citation>
    <scope>NUCLEOTIDE SEQUENCE</scope>
    <source>
        <strain evidence="3">Singapore isolate B</strain>
    </source>
</reference>
<dbReference type="EMBL" id="FN668642">
    <property type="protein sequence ID" value="CBK21447.2"/>
    <property type="molecule type" value="Genomic_DNA"/>
</dbReference>
<sequence>MKFFAVIALLSLVAAENCVATDGFEETEPGHLAYAFCGEGEWGYKVSLCSNSINPTWIPMEDICTPKKKLIHPNFGLNYLEYSVKADGMPREEYSPKVNYFMSVALSRLSSLFVLHPIDVTVIDVSGDDNSTTMLIHHLVDSYNRTDLINVITDYFNDGSFNTLMASLDNDFSYIDFSLVKDTFRWSSFNIFYNPYFDMILGVLIVAFIWYWLCKLGRKCCEKKKQEKEAAEKLLP</sequence>
<accession>D8M058</accession>
<dbReference type="Proteomes" id="UP000008312">
    <property type="component" value="Unassembled WGS sequence"/>
</dbReference>
<keyword evidence="1" id="KW-0472">Membrane</keyword>
<protein>
    <submittedName>
        <fullName evidence="3">Uncharacterized protein</fullName>
    </submittedName>
</protein>
<dbReference type="RefSeq" id="XP_012895495.1">
    <property type="nucleotide sequence ID" value="XM_013040041.1"/>
</dbReference>
<gene>
    <name evidence="3" type="ORF">GSBLH_T00001615001</name>
</gene>
<feature type="signal peptide" evidence="2">
    <location>
        <begin position="1"/>
        <end position="15"/>
    </location>
</feature>
<keyword evidence="2" id="KW-0732">Signal</keyword>
<keyword evidence="4" id="KW-1185">Reference proteome</keyword>
<evidence type="ECO:0000256" key="2">
    <source>
        <dbReference type="SAM" id="SignalP"/>
    </source>
</evidence>
<proteinExistence type="predicted"/>
<evidence type="ECO:0000313" key="4">
    <source>
        <dbReference type="Proteomes" id="UP000008312"/>
    </source>
</evidence>
<evidence type="ECO:0000256" key="1">
    <source>
        <dbReference type="SAM" id="Phobius"/>
    </source>
</evidence>
<dbReference type="InParanoid" id="D8M058"/>
<feature type="transmembrane region" description="Helical" evidence="1">
    <location>
        <begin position="196"/>
        <end position="214"/>
    </location>
</feature>
<dbReference type="OrthoDB" id="10522958at2759"/>
<organism evidence="3">
    <name type="scientific">Blastocystis hominis</name>
    <dbReference type="NCBI Taxonomy" id="12968"/>
    <lineage>
        <taxon>Eukaryota</taxon>
        <taxon>Sar</taxon>
        <taxon>Stramenopiles</taxon>
        <taxon>Bigyra</taxon>
        <taxon>Opalozoa</taxon>
        <taxon>Opalinata</taxon>
        <taxon>Blastocystidae</taxon>
        <taxon>Blastocystis</taxon>
    </lineage>
</organism>
<feature type="chain" id="PRO_5013130413" evidence="2">
    <location>
        <begin position="16"/>
        <end position="236"/>
    </location>
</feature>
<name>D8M058_BLAHO</name>